<dbReference type="InterPro" id="IPR009081">
    <property type="entry name" value="PP-bd_ACP"/>
</dbReference>
<dbReference type="EMBL" id="CP034759">
    <property type="protein sequence ID" value="QBG36526.1"/>
    <property type="molecule type" value="Genomic_DNA"/>
</dbReference>
<name>A0A4P6P4E8_9GAMM</name>
<dbReference type="RefSeq" id="WP_130602760.1">
    <property type="nucleotide sequence ID" value="NZ_CP034759.1"/>
</dbReference>
<sequence>MNQEQITQQLTQALNQIIPSYGQDFWTPDTELVGAIAEFDSMAIVTLIGEMEELFDIEFDDEDITGEHFASVASLTQLVQARLG</sequence>
<reference evidence="2 3" key="1">
    <citation type="submission" date="2018-12" db="EMBL/GenBank/DDBJ databases">
        <title>Complete genome of Litorilituus sediminis.</title>
        <authorList>
            <person name="Liu A."/>
            <person name="Rong J."/>
        </authorList>
    </citation>
    <scope>NUCLEOTIDE SEQUENCE [LARGE SCALE GENOMIC DNA]</scope>
    <source>
        <strain evidence="2 3">JCM 17549</strain>
    </source>
</reference>
<dbReference type="Proteomes" id="UP000290244">
    <property type="component" value="Chromosome"/>
</dbReference>
<dbReference type="Gene3D" id="1.10.1200.10">
    <property type="entry name" value="ACP-like"/>
    <property type="match status" value="1"/>
</dbReference>
<keyword evidence="3" id="KW-1185">Reference proteome</keyword>
<accession>A0A4P6P4E8</accession>
<evidence type="ECO:0000313" key="3">
    <source>
        <dbReference type="Proteomes" id="UP000290244"/>
    </source>
</evidence>
<protein>
    <submittedName>
        <fullName evidence="2">Acyl carrier protein</fullName>
    </submittedName>
</protein>
<dbReference type="SUPFAM" id="SSF47336">
    <property type="entry name" value="ACP-like"/>
    <property type="match status" value="1"/>
</dbReference>
<organism evidence="2 3">
    <name type="scientific">Litorilituus sediminis</name>
    <dbReference type="NCBI Taxonomy" id="718192"/>
    <lineage>
        <taxon>Bacteria</taxon>
        <taxon>Pseudomonadati</taxon>
        <taxon>Pseudomonadota</taxon>
        <taxon>Gammaproteobacteria</taxon>
        <taxon>Alteromonadales</taxon>
        <taxon>Colwelliaceae</taxon>
        <taxon>Litorilituus</taxon>
    </lineage>
</organism>
<gene>
    <name evidence="2" type="ORF">EMK97_12760</name>
</gene>
<evidence type="ECO:0000313" key="2">
    <source>
        <dbReference type="EMBL" id="QBG36526.1"/>
    </source>
</evidence>
<proteinExistence type="predicted"/>
<dbReference type="AlphaFoldDB" id="A0A4P6P4E8"/>
<evidence type="ECO:0000259" key="1">
    <source>
        <dbReference type="Pfam" id="PF00550"/>
    </source>
</evidence>
<dbReference type="OrthoDB" id="8527261at2"/>
<dbReference type="Pfam" id="PF00550">
    <property type="entry name" value="PP-binding"/>
    <property type="match status" value="1"/>
</dbReference>
<feature type="domain" description="Carrier" evidence="1">
    <location>
        <begin position="27"/>
        <end position="78"/>
    </location>
</feature>
<dbReference type="InterPro" id="IPR036736">
    <property type="entry name" value="ACP-like_sf"/>
</dbReference>
<dbReference type="KEGG" id="lsd:EMK97_12760"/>